<dbReference type="EMBL" id="AFNT02000031">
    <property type="protein sequence ID" value="ERJ05539.1"/>
    <property type="molecule type" value="Genomic_DNA"/>
</dbReference>
<dbReference type="AlphaFoldDB" id="F7PMA7"/>
<evidence type="ECO:0000313" key="6">
    <source>
        <dbReference type="Proteomes" id="UP000015381"/>
    </source>
</evidence>
<dbReference type="KEGG" id="hti:HTIA_0733"/>
<evidence type="ECO:0000256" key="1">
    <source>
        <dbReference type="SAM" id="MobiDB-lite"/>
    </source>
</evidence>
<reference evidence="3 6" key="3">
    <citation type="journal article" date="2014" name="Environ. Microbiol.">
        <title>Halorhabdus tiamatea: proteogenomics and glycosidase activity measurements identify the first cultivated euryarchaeon from a deep-sea anoxic brine lake as potential polysaccharide degrader.</title>
        <authorList>
            <person name="Werner J."/>
            <person name="Ferrer M."/>
            <person name="Michel G."/>
            <person name="Mann A.J."/>
            <person name="Huang S."/>
            <person name="Juarez S."/>
            <person name="Ciordia S."/>
            <person name="Albar J.P."/>
            <person name="Alcaide M."/>
            <person name="La Cono V."/>
            <person name="Yakimov M.M."/>
            <person name="Antunes A."/>
            <person name="Taborda M."/>
            <person name="Da Costa M.S."/>
            <person name="Amann R.I."/>
            <person name="Gloeckner F.O."/>
            <person name="Golyshina O.V."/>
            <person name="Golyshin P.N."/>
            <person name="Teeling H."/>
        </authorList>
    </citation>
    <scope>NUCLEOTIDE SEQUENCE [LARGE SCALE GENOMIC DNA]</scope>
    <source>
        <strain evidence="6">SARL4B</strain>
        <strain evidence="3">Type strain: SARL4B</strain>
    </source>
</reference>
<evidence type="ECO:0000313" key="4">
    <source>
        <dbReference type="EMBL" id="ERJ05539.1"/>
    </source>
</evidence>
<evidence type="ECO:0000259" key="2">
    <source>
        <dbReference type="Pfam" id="PF01927"/>
    </source>
</evidence>
<dbReference type="GeneID" id="23797933"/>
<feature type="domain" description="Mut7-C RNAse" evidence="2">
    <location>
        <begin position="4"/>
        <end position="145"/>
    </location>
</feature>
<proteinExistence type="predicted"/>
<dbReference type="Proteomes" id="UP000015381">
    <property type="component" value="Chromosome I"/>
</dbReference>
<dbReference type="RefSeq" id="WP_008527208.1">
    <property type="nucleotide sequence ID" value="NC_021921.1"/>
</dbReference>
<dbReference type="Proteomes" id="UP000003861">
    <property type="component" value="Unassembled WGS sequence"/>
</dbReference>
<evidence type="ECO:0000313" key="5">
    <source>
        <dbReference type="Proteomes" id="UP000003861"/>
    </source>
</evidence>
<protein>
    <submittedName>
        <fullName evidence="4">Conserved Archaeal protein</fullName>
    </submittedName>
</protein>
<gene>
    <name evidence="4" type="ORF">HLRTI_002517</name>
    <name evidence="3" type="ORF">HTIA_0733</name>
</gene>
<dbReference type="EMBL" id="HF571520">
    <property type="protein sequence ID" value="CCQ32873.1"/>
    <property type="molecule type" value="Genomic_DNA"/>
</dbReference>
<sequence length="149" mass="16613">MADRLLLDAMLGKLATYLRMCGYDAAYALDRGVEADDRLLAIADGEDRVLLTRDRQLAAQATASLLLESRDVRDQLRELQTAGYDLTLAREPVRCGQCNGRLNAVDPDDPTPPSVPDPDAESVWKCRDCGQYFWRGSHWDDVRATLGEL</sequence>
<dbReference type="STRING" id="1033806.HTIA_0733"/>
<dbReference type="Pfam" id="PF01927">
    <property type="entry name" value="Mut7-C"/>
    <property type="match status" value="1"/>
</dbReference>
<dbReference type="PANTHER" id="PTHR39081">
    <property type="entry name" value="MUT7-C DOMAIN-CONTAINING PROTEIN"/>
    <property type="match status" value="1"/>
</dbReference>
<dbReference type="InterPro" id="IPR002782">
    <property type="entry name" value="Mut7-C_RNAse_dom"/>
</dbReference>
<accession>F7PMA7</accession>
<organism evidence="4 5">
    <name type="scientific">Halorhabdus tiamatea SARL4B</name>
    <dbReference type="NCBI Taxonomy" id="1033806"/>
    <lineage>
        <taxon>Archaea</taxon>
        <taxon>Methanobacteriati</taxon>
        <taxon>Methanobacteriota</taxon>
        <taxon>Stenosarchaea group</taxon>
        <taxon>Halobacteria</taxon>
        <taxon>Halobacteriales</taxon>
        <taxon>Haloarculaceae</taxon>
        <taxon>Halorhabdus</taxon>
    </lineage>
</organism>
<feature type="region of interest" description="Disordered" evidence="1">
    <location>
        <begin position="100"/>
        <end position="120"/>
    </location>
</feature>
<evidence type="ECO:0000313" key="3">
    <source>
        <dbReference type="EMBL" id="CCQ32873.1"/>
    </source>
</evidence>
<dbReference type="PANTHER" id="PTHR39081:SF1">
    <property type="entry name" value="MUT7-C RNASE DOMAIN-CONTAINING PROTEIN"/>
    <property type="match status" value="1"/>
</dbReference>
<dbReference type="eggNOG" id="arCOG04290">
    <property type="taxonomic scope" value="Archaea"/>
</dbReference>
<dbReference type="OrthoDB" id="1266at2157"/>
<reference evidence="4 5" key="2">
    <citation type="journal article" date="2013" name="PLoS ONE">
        <title>INDIGO - INtegrated Data Warehouse of MIcrobial GenOmes with Examples from the Red Sea Extremophiles.</title>
        <authorList>
            <person name="Alam I."/>
            <person name="Antunes A."/>
            <person name="Kamau A.A."/>
            <person name="Ba Alawi W."/>
            <person name="Kalkatawi M."/>
            <person name="Stingl U."/>
            <person name="Bajic V.B."/>
        </authorList>
    </citation>
    <scope>NUCLEOTIDE SEQUENCE [LARGE SCALE GENOMIC DNA]</scope>
    <source>
        <strain evidence="4 5">SARL4B</strain>
    </source>
</reference>
<name>F7PMA7_9EURY</name>
<reference evidence="4 5" key="1">
    <citation type="journal article" date="2011" name="J. Bacteriol.">
        <title>Genome sequence of Halorhabdus tiamatea, the first archaeon isolated from a deep-sea anoxic brine lake.</title>
        <authorList>
            <person name="Antunes A."/>
            <person name="Alam I."/>
            <person name="Bajic V.B."/>
            <person name="Stingl U."/>
        </authorList>
    </citation>
    <scope>NUCLEOTIDE SEQUENCE [LARGE SCALE GENOMIC DNA]</scope>
    <source>
        <strain evidence="4 5">SARL4B</strain>
    </source>
</reference>
<dbReference type="HOGENOM" id="CLU_112469_0_0_2"/>
<keyword evidence="6" id="KW-1185">Reference proteome</keyword>
<dbReference type="PATRIC" id="fig|1033806.12.peg.726"/>